<dbReference type="AlphaFoldDB" id="A0A7S4KPE4"/>
<sequence length="164" mass="18394">MGGPARFRREDNSGMSIVERVFGREVEPAREQMATRKLTEGEREMYGYRIAGMIDFFSSEQSFHSALTSDMQHLKLPMPLQSLEAFLLDLTSKEGGREEQGAEEDALLAEQRRRSDWVCGGYAQQALLLTIHLEGLQDCPQALALEPWHPVRGSRHAGLGVDFG</sequence>
<evidence type="ECO:0000313" key="1">
    <source>
        <dbReference type="EMBL" id="CAE2301283.1"/>
    </source>
</evidence>
<gene>
    <name evidence="1" type="ORF">GTHE00462_LOCUS16116</name>
</gene>
<dbReference type="EMBL" id="HBKN01020520">
    <property type="protein sequence ID" value="CAE2301283.1"/>
    <property type="molecule type" value="Transcribed_RNA"/>
</dbReference>
<name>A0A7S4KPE4_GUITH</name>
<accession>A0A7S4KPE4</accession>
<proteinExistence type="predicted"/>
<reference evidence="1" key="1">
    <citation type="submission" date="2021-01" db="EMBL/GenBank/DDBJ databases">
        <authorList>
            <person name="Corre E."/>
            <person name="Pelletier E."/>
            <person name="Niang G."/>
            <person name="Scheremetjew M."/>
            <person name="Finn R."/>
            <person name="Kale V."/>
            <person name="Holt S."/>
            <person name="Cochrane G."/>
            <person name="Meng A."/>
            <person name="Brown T."/>
            <person name="Cohen L."/>
        </authorList>
    </citation>
    <scope>NUCLEOTIDE SEQUENCE</scope>
    <source>
        <strain evidence="1">CCMP 2712</strain>
    </source>
</reference>
<organism evidence="1">
    <name type="scientific">Guillardia theta</name>
    <name type="common">Cryptophyte</name>
    <name type="synonym">Cryptomonas phi</name>
    <dbReference type="NCBI Taxonomy" id="55529"/>
    <lineage>
        <taxon>Eukaryota</taxon>
        <taxon>Cryptophyceae</taxon>
        <taxon>Pyrenomonadales</taxon>
        <taxon>Geminigeraceae</taxon>
        <taxon>Guillardia</taxon>
    </lineage>
</organism>
<protein>
    <submittedName>
        <fullName evidence="1">Uncharacterized protein</fullName>
    </submittedName>
</protein>